<sequence>MNENFIRTYDNVLDANLIKTLLQMIDQQVVYSTVNDKHRQDKQLALDPYWPTVAMDINNCLLNKCVSPYLEDFPYLKTQGPDWWSGVTLLQKTEPMGGFHTFHGENIAWANKNRVMAWMIYLNDVEEGGETEFLYQQVKLKPTKNTAVIWPGGFTHLHRGNPPMSTKYILTGWISSMSNMPRFTISEDS</sequence>
<organism evidence="9 31">
    <name type="scientific">Synechococcus phage ACG-2014d</name>
    <dbReference type="NCBI Taxonomy" id="1493509"/>
    <lineage>
        <taxon>Viruses</taxon>
        <taxon>Duplodnaviria</taxon>
        <taxon>Heunggongvirae</taxon>
        <taxon>Uroviricota</taxon>
        <taxon>Caudoviricetes</taxon>
        <taxon>Pantevenvirales</taxon>
        <taxon>Kyanoviridae</taxon>
        <taxon>Lowelvirus</taxon>
        <taxon>Lowelvirus tuscon4d</taxon>
    </lineage>
</organism>
<dbReference type="Proteomes" id="UP000185373">
    <property type="component" value="Segment"/>
</dbReference>
<accession>A0A0E3EPP6</accession>
<evidence type="ECO:0000313" key="11">
    <source>
        <dbReference type="EMBL" id="AIX18980.1"/>
    </source>
</evidence>
<evidence type="ECO:0000313" key="24">
    <source>
        <dbReference type="EMBL" id="AIX38827.1"/>
    </source>
</evidence>
<dbReference type="Proteomes" id="UP000185358">
    <property type="component" value="Segment"/>
</dbReference>
<feature type="domain" description="Prolyl 4-hydroxylase alpha subunit" evidence="6">
    <location>
        <begin position="4"/>
        <end position="175"/>
    </location>
</feature>
<evidence type="ECO:0000313" key="23">
    <source>
        <dbReference type="EMBL" id="AIX37740.1"/>
    </source>
</evidence>
<evidence type="ECO:0000313" key="30">
    <source>
        <dbReference type="Proteomes" id="UP000185365"/>
    </source>
</evidence>
<dbReference type="GO" id="GO:0005506">
    <property type="term" value="F:iron ion binding"/>
    <property type="evidence" value="ECO:0007669"/>
    <property type="project" value="InterPro"/>
</dbReference>
<dbReference type="EMBL" id="KJ019062">
    <property type="protein sequence ID" value="AIX22511.1"/>
    <property type="molecule type" value="Genomic_DNA"/>
</dbReference>
<dbReference type="EMBL" id="KJ019036">
    <property type="protein sequence ID" value="AIX16483.1"/>
    <property type="molecule type" value="Genomic_DNA"/>
</dbReference>
<dbReference type="EMBL" id="KJ019118">
    <property type="protein sequence ID" value="AIX35940.1"/>
    <property type="molecule type" value="Genomic_DNA"/>
</dbReference>
<keyword evidence="5" id="KW-0408">Iron</keyword>
<evidence type="ECO:0000313" key="14">
    <source>
        <dbReference type="EMBL" id="AIX25820.1"/>
    </source>
</evidence>
<dbReference type="Proteomes" id="UP000185346">
    <property type="component" value="Segment"/>
</dbReference>
<dbReference type="Proteomes" id="UP000185347">
    <property type="component" value="Segment"/>
</dbReference>
<dbReference type="Proteomes" id="UP000185351">
    <property type="component" value="Segment"/>
</dbReference>
<dbReference type="Proteomes" id="UP000185382">
    <property type="component" value="Segment"/>
</dbReference>
<evidence type="ECO:0000313" key="13">
    <source>
        <dbReference type="EMBL" id="AIX24736.1"/>
    </source>
</evidence>
<dbReference type="Proteomes" id="UP000185355">
    <property type="component" value="Segment"/>
</dbReference>
<dbReference type="EMBL" id="KJ019126">
    <property type="protein sequence ID" value="AIX37740.1"/>
    <property type="molecule type" value="Genomic_DNA"/>
</dbReference>
<dbReference type="Proteomes" id="UP000185374">
    <property type="component" value="Segment"/>
</dbReference>
<dbReference type="Proteomes" id="UP000185380">
    <property type="component" value="Segment"/>
</dbReference>
<dbReference type="Gene3D" id="2.60.120.620">
    <property type="entry name" value="q2cbj1_9rhob like domain"/>
    <property type="match status" value="1"/>
</dbReference>
<dbReference type="EMBL" id="KJ019028">
    <property type="protein sequence ID" value="AIX14789.1"/>
    <property type="molecule type" value="Genomic_DNA"/>
</dbReference>
<dbReference type="Proteomes" id="UP000185361">
    <property type="component" value="Segment"/>
</dbReference>
<evidence type="ECO:0000313" key="21">
    <source>
        <dbReference type="EMBL" id="AIX36160.1"/>
    </source>
</evidence>
<keyword evidence="2" id="KW-0479">Metal-binding</keyword>
<evidence type="ECO:0000256" key="3">
    <source>
        <dbReference type="ARBA" id="ARBA00022964"/>
    </source>
</evidence>
<dbReference type="EMBL" id="KJ019083">
    <property type="protein sequence ID" value="AIX27109.1"/>
    <property type="molecule type" value="Genomic_DNA"/>
</dbReference>
<evidence type="ECO:0000313" key="22">
    <source>
        <dbReference type="EMBL" id="AIX36595.1"/>
    </source>
</evidence>
<dbReference type="EMBL" id="KJ019121">
    <property type="protein sequence ID" value="AIX36595.1"/>
    <property type="molecule type" value="Genomic_DNA"/>
</dbReference>
<dbReference type="EMBL" id="KJ019072">
    <property type="protein sequence ID" value="AIX24736.1"/>
    <property type="molecule type" value="Genomic_DNA"/>
</dbReference>
<dbReference type="InterPro" id="IPR045054">
    <property type="entry name" value="P4HA-like"/>
</dbReference>
<gene>
    <name evidence="25" type="ORF">Syn7803C108_177</name>
    <name evidence="26" type="ORF">Syn7803C109_176</name>
    <name evidence="27" type="ORF">Syn7803C40_177</name>
    <name evidence="7" type="ORF">Syn7803C45_178</name>
    <name evidence="8" type="ORF">Syn7803C48_176</name>
    <name evidence="9" type="ORF">Syn7803C54_177</name>
    <name evidence="10" type="ORF">Syn7803C57_176</name>
    <name evidence="11" type="ORF">Syn7803C73_176</name>
    <name evidence="12" type="ORF">Syn7803C93_177</name>
    <name evidence="13" type="ORF">Syn7803US108_176</name>
    <name evidence="14" type="ORF">Syn7803US113_176</name>
    <name evidence="15" type="ORF">Syn7803US114_176</name>
    <name evidence="16" type="ORF">Syn7803US122_176</name>
    <name evidence="17" type="ORF">Syn7803US59_176</name>
    <name evidence="18" type="ORF">Syn7803US5_178</name>
    <name evidence="19" type="ORF">Syn7803US61_175</name>
    <name evidence="20" type="ORF">Syn7803US64_177</name>
    <name evidence="21" type="ORF">Syn7803US65_178</name>
    <name evidence="22" type="ORF">Syn7803US78_176</name>
    <name evidence="23" type="ORF">Syn7803US83_176</name>
    <name evidence="24" type="ORF">Syn7803US95_177</name>
</gene>
<dbReference type="EMBL" id="KJ019119">
    <property type="protein sequence ID" value="AIX36160.1"/>
    <property type="molecule type" value="Genomic_DNA"/>
</dbReference>
<reference evidence="28 29" key="1">
    <citation type="submission" date="2013-12" db="EMBL/GenBank/DDBJ databases">
        <title>Ecological redundancy of diverse viral populations within a natural community.</title>
        <authorList>
            <person name="Gregory A.C."/>
            <person name="LaButti K."/>
            <person name="Copeland A."/>
            <person name="Woyke T."/>
            <person name="Sullivan M.B."/>
        </authorList>
    </citation>
    <scope>NUCLEOTIDE SEQUENCE [LARGE SCALE GENOMIC DNA]</scope>
    <source>
        <strain evidence="25">Syn7803C108</strain>
        <strain evidence="26">Syn7803C109</strain>
        <strain evidence="27">Syn7803C40</strain>
        <strain evidence="7">Syn7803C45</strain>
        <strain evidence="8">Syn7803C48</strain>
        <strain evidence="9">Syn7803C54</strain>
        <strain evidence="10">Syn7803C57</strain>
        <strain evidence="11">Syn7803C73</strain>
        <strain evidence="12">Syn7803C93</strain>
        <strain evidence="13">Syn7803US108</strain>
        <strain evidence="14">Syn7803US113</strain>
        <strain evidence="15">Syn7803US114</strain>
        <strain evidence="16">Syn7803US122</strain>
        <strain evidence="18">Syn7803US5</strain>
        <strain evidence="17">Syn7803US59</strain>
        <strain evidence="19">Syn7803US61</strain>
        <strain evidence="20">Syn7803US64</strain>
        <strain evidence="21">Syn7803US65</strain>
        <strain evidence="22">Syn7803US78</strain>
        <strain evidence="23">Syn7803US83</strain>
        <strain evidence="24">Syn7803US95</strain>
    </source>
</reference>
<evidence type="ECO:0000313" key="29">
    <source>
        <dbReference type="Proteomes" id="UP000185347"/>
    </source>
</evidence>
<dbReference type="Proteomes" id="UP000185367">
    <property type="component" value="Segment"/>
</dbReference>
<dbReference type="Proteomes" id="UP000185371">
    <property type="component" value="Segment"/>
</dbReference>
<dbReference type="EMBL" id="KJ019031">
    <property type="protein sequence ID" value="AIX15434.1"/>
    <property type="molecule type" value="Genomic_DNA"/>
</dbReference>
<evidence type="ECO:0000313" key="25">
    <source>
        <dbReference type="EMBL" id="AIX40539.1"/>
    </source>
</evidence>
<keyword evidence="3" id="KW-0223">Dioxygenase</keyword>
<evidence type="ECO:0000313" key="16">
    <source>
        <dbReference type="EMBL" id="AIX27109.1"/>
    </source>
</evidence>
<dbReference type="EMBL" id="KJ019047">
    <property type="protein sequence ID" value="AIX18980.1"/>
    <property type="molecule type" value="Genomic_DNA"/>
</dbReference>
<evidence type="ECO:0000259" key="6">
    <source>
        <dbReference type="SMART" id="SM00702"/>
    </source>
</evidence>
<dbReference type="EMBL" id="KJ019140">
    <property type="protein sequence ID" value="AIX40757.1"/>
    <property type="molecule type" value="Genomic_DNA"/>
</dbReference>
<evidence type="ECO:0000313" key="20">
    <source>
        <dbReference type="EMBL" id="AIX35940.1"/>
    </source>
</evidence>
<dbReference type="GO" id="GO:0016705">
    <property type="term" value="F:oxidoreductase activity, acting on paired donors, with incorporation or reduction of molecular oxygen"/>
    <property type="evidence" value="ECO:0007669"/>
    <property type="project" value="InterPro"/>
</dbReference>
<dbReference type="EMBL" id="KJ019139">
    <property type="protein sequence ID" value="AIX40539.1"/>
    <property type="molecule type" value="Genomic_DNA"/>
</dbReference>
<dbReference type="PANTHER" id="PTHR10869">
    <property type="entry name" value="PROLYL 4-HYDROXYLASE ALPHA SUBUNIT"/>
    <property type="match status" value="1"/>
</dbReference>
<dbReference type="EMBL" id="KJ019131">
    <property type="protein sequence ID" value="AIX38827.1"/>
    <property type="molecule type" value="Genomic_DNA"/>
</dbReference>
<evidence type="ECO:0000313" key="17">
    <source>
        <dbReference type="EMBL" id="AIX34655.1"/>
    </source>
</evidence>
<dbReference type="Proteomes" id="UP000185365">
    <property type="component" value="Segment"/>
</dbReference>
<dbReference type="EMBL" id="KJ019113">
    <property type="protein sequence ID" value="AIX34876.1"/>
    <property type="molecule type" value="Genomic_DNA"/>
</dbReference>
<dbReference type="EMBL" id="KJ019112">
    <property type="protein sequence ID" value="AIX34655.1"/>
    <property type="molecule type" value="Genomic_DNA"/>
</dbReference>
<dbReference type="PANTHER" id="PTHR10869:SF246">
    <property type="entry name" value="TRANSMEMBRANE PROLYL 4-HYDROXYLASE"/>
    <property type="match status" value="1"/>
</dbReference>
<evidence type="ECO:0000256" key="5">
    <source>
        <dbReference type="ARBA" id="ARBA00023004"/>
    </source>
</evidence>
<evidence type="ECO:0000313" key="12">
    <source>
        <dbReference type="EMBL" id="AIX22511.1"/>
    </source>
</evidence>
<name>A0A0E3EPP6_9CAUD</name>
<evidence type="ECO:0000313" key="18">
    <source>
        <dbReference type="EMBL" id="AIX34876.1"/>
    </source>
</evidence>
<evidence type="ECO:0000313" key="31">
    <source>
        <dbReference type="Proteomes" id="UP000185371"/>
    </source>
</evidence>
<evidence type="ECO:0000313" key="15">
    <source>
        <dbReference type="EMBL" id="AIX26038.1"/>
    </source>
</evidence>
<evidence type="ECO:0000313" key="28">
    <source>
        <dbReference type="Proteomes" id="UP000185346"/>
    </source>
</evidence>
<evidence type="ECO:0000256" key="1">
    <source>
        <dbReference type="ARBA" id="ARBA00001961"/>
    </source>
</evidence>
<dbReference type="Proteomes" id="UP000185357">
    <property type="component" value="Segment"/>
</dbReference>
<dbReference type="GO" id="GO:0051213">
    <property type="term" value="F:dioxygenase activity"/>
    <property type="evidence" value="ECO:0007669"/>
    <property type="project" value="UniProtKB-KW"/>
</dbReference>
<evidence type="ECO:0000313" key="27">
    <source>
        <dbReference type="EMBL" id="AIX47093.1"/>
    </source>
</evidence>
<evidence type="ECO:0000313" key="26">
    <source>
        <dbReference type="EMBL" id="AIX40757.1"/>
    </source>
</evidence>
<dbReference type="EMBL" id="KJ019034">
    <property type="protein sequence ID" value="AIX16082.1"/>
    <property type="molecule type" value="Genomic_DNA"/>
</dbReference>
<dbReference type="InterPro" id="IPR044862">
    <property type="entry name" value="Pro_4_hyd_alph_FE2OG_OXY"/>
</dbReference>
<evidence type="ECO:0000313" key="7">
    <source>
        <dbReference type="EMBL" id="AIX14789.1"/>
    </source>
</evidence>
<evidence type="ECO:0000313" key="10">
    <source>
        <dbReference type="EMBL" id="AIX16483.1"/>
    </source>
</evidence>
<dbReference type="EMBL" id="KJ019165">
    <property type="protein sequence ID" value="AIX47093.1"/>
    <property type="molecule type" value="Genomic_DNA"/>
</dbReference>
<evidence type="ECO:0000313" key="8">
    <source>
        <dbReference type="EMBL" id="AIX15434.1"/>
    </source>
</evidence>
<dbReference type="InterPro" id="IPR006620">
    <property type="entry name" value="Pro_4_hyd_alph"/>
</dbReference>
<keyword evidence="30" id="KW-1185">Reference proteome</keyword>
<dbReference type="EMBL" id="KJ019078">
    <property type="protein sequence ID" value="AIX26038.1"/>
    <property type="molecule type" value="Genomic_DNA"/>
</dbReference>
<comment type="cofactor">
    <cofactor evidence="1">
        <name>L-ascorbate</name>
        <dbReference type="ChEBI" id="CHEBI:38290"/>
    </cofactor>
</comment>
<protein>
    <submittedName>
        <fullName evidence="9">2OG-Fe(II) oxygenase</fullName>
    </submittedName>
</protein>
<dbReference type="Proteomes" id="UP000185384">
    <property type="component" value="Segment"/>
</dbReference>
<dbReference type="EMBL" id="KJ019077">
    <property type="protein sequence ID" value="AIX25820.1"/>
    <property type="molecule type" value="Genomic_DNA"/>
</dbReference>
<dbReference type="Proteomes" id="UP000185354">
    <property type="component" value="Segment"/>
</dbReference>
<dbReference type="Pfam" id="PF13640">
    <property type="entry name" value="2OG-FeII_Oxy_3"/>
    <property type="match status" value="1"/>
</dbReference>
<dbReference type="Proteomes" id="UP000185350">
    <property type="component" value="Segment"/>
</dbReference>
<dbReference type="SMART" id="SM00702">
    <property type="entry name" value="P4Hc"/>
    <property type="match status" value="1"/>
</dbReference>
<dbReference type="GO" id="GO:0031418">
    <property type="term" value="F:L-ascorbic acid binding"/>
    <property type="evidence" value="ECO:0007669"/>
    <property type="project" value="InterPro"/>
</dbReference>
<evidence type="ECO:0000256" key="4">
    <source>
        <dbReference type="ARBA" id="ARBA00023002"/>
    </source>
</evidence>
<evidence type="ECO:0000256" key="2">
    <source>
        <dbReference type="ARBA" id="ARBA00022723"/>
    </source>
</evidence>
<evidence type="ECO:0000313" key="19">
    <source>
        <dbReference type="EMBL" id="AIX35299.1"/>
    </source>
</evidence>
<evidence type="ECO:0000313" key="9">
    <source>
        <dbReference type="EMBL" id="AIX16082.1"/>
    </source>
</evidence>
<keyword evidence="4" id="KW-0560">Oxidoreductase</keyword>
<dbReference type="Proteomes" id="UP000185349">
    <property type="component" value="Segment"/>
</dbReference>
<proteinExistence type="predicted"/>
<dbReference type="EMBL" id="KJ019115">
    <property type="protein sequence ID" value="AIX35299.1"/>
    <property type="molecule type" value="Genomic_DNA"/>
</dbReference>
<dbReference type="Proteomes" id="UP000185352">
    <property type="component" value="Segment"/>
</dbReference>
<dbReference type="Proteomes" id="UP000185369">
    <property type="component" value="Segment"/>
</dbReference>
<dbReference type="Proteomes" id="UP000185377">
    <property type="component" value="Segment"/>
</dbReference>